<name>A0A2T1LSB4_9CHRO</name>
<dbReference type="Proteomes" id="UP000239001">
    <property type="component" value="Unassembled WGS sequence"/>
</dbReference>
<dbReference type="Pfam" id="PF01724">
    <property type="entry name" value="DUF29"/>
    <property type="match status" value="1"/>
</dbReference>
<dbReference type="PANTHER" id="PTHR34235">
    <property type="entry name" value="SLR1203 PROTEIN-RELATED"/>
    <property type="match status" value="1"/>
</dbReference>
<dbReference type="OrthoDB" id="5769308at2"/>
<evidence type="ECO:0000313" key="1">
    <source>
        <dbReference type="EMBL" id="PSF32646.1"/>
    </source>
</evidence>
<dbReference type="RefSeq" id="WP_106458911.1">
    <property type="nucleotide sequence ID" value="NZ_PXOH01000036.1"/>
</dbReference>
<proteinExistence type="predicted"/>
<dbReference type="Gene3D" id="1.20.1220.20">
    <property type="entry name" value="Uncharcterised protein PF01724"/>
    <property type="match status" value="1"/>
</dbReference>
<keyword evidence="2" id="KW-1185">Reference proteome</keyword>
<dbReference type="InterPro" id="IPR002636">
    <property type="entry name" value="DUF29"/>
</dbReference>
<sequence length="158" mass="18835">MTTPTTQAQKTLYEKDFYLWLQTTAELLKNQRLDQIDWENLIEEIESMGRSERKEIKSRLIILLEHLLKLSYWESEKEYNSRGWRNTIIEQRRQIELTLEDSPSLKTVLSESFLDCYQKARMDTIQKTQLSSNLLPSEPPFTLTEVLNPQYFPQSLQM</sequence>
<gene>
    <name evidence="1" type="ORF">C7H19_21180</name>
</gene>
<comment type="caution">
    <text evidence="1">The sequence shown here is derived from an EMBL/GenBank/DDBJ whole genome shotgun (WGS) entry which is preliminary data.</text>
</comment>
<organism evidence="1 2">
    <name type="scientific">Aphanothece hegewaldii CCALA 016</name>
    <dbReference type="NCBI Taxonomy" id="2107694"/>
    <lineage>
        <taxon>Bacteria</taxon>
        <taxon>Bacillati</taxon>
        <taxon>Cyanobacteriota</taxon>
        <taxon>Cyanophyceae</taxon>
        <taxon>Oscillatoriophycideae</taxon>
        <taxon>Chroococcales</taxon>
        <taxon>Aphanothecaceae</taxon>
        <taxon>Aphanothece</taxon>
    </lineage>
</organism>
<reference evidence="1 2" key="2">
    <citation type="submission" date="2018-03" db="EMBL/GenBank/DDBJ databases">
        <authorList>
            <person name="Keele B.F."/>
        </authorList>
    </citation>
    <scope>NUCLEOTIDE SEQUENCE [LARGE SCALE GENOMIC DNA]</scope>
    <source>
        <strain evidence="1 2">CCALA 016</strain>
    </source>
</reference>
<reference evidence="1 2" key="1">
    <citation type="submission" date="2018-03" db="EMBL/GenBank/DDBJ databases">
        <title>The ancient ancestry and fast evolution of plastids.</title>
        <authorList>
            <person name="Moore K.R."/>
            <person name="Magnabosco C."/>
            <person name="Momper L."/>
            <person name="Gold D.A."/>
            <person name="Bosak T."/>
            <person name="Fournier G.P."/>
        </authorList>
    </citation>
    <scope>NUCLEOTIDE SEQUENCE [LARGE SCALE GENOMIC DNA]</scope>
    <source>
        <strain evidence="1 2">CCALA 016</strain>
    </source>
</reference>
<protein>
    <submittedName>
        <fullName evidence="1">DUF29 domain-containing protein</fullName>
    </submittedName>
</protein>
<dbReference type="AlphaFoldDB" id="A0A2T1LSB4"/>
<dbReference type="EMBL" id="PXOH01000036">
    <property type="protein sequence ID" value="PSF32646.1"/>
    <property type="molecule type" value="Genomic_DNA"/>
</dbReference>
<evidence type="ECO:0000313" key="2">
    <source>
        <dbReference type="Proteomes" id="UP000239001"/>
    </source>
</evidence>
<accession>A0A2T1LSB4</accession>